<reference evidence="2" key="1">
    <citation type="submission" date="2023-02" db="EMBL/GenBank/DDBJ databases">
        <title>Description and genomic characterization of Salipiger bruguierae sp. nov., isolated from the sediment of mangrove plant Bruguiera sexangula.</title>
        <authorList>
            <person name="Long M."/>
        </authorList>
    </citation>
    <scope>NUCLEOTIDE SEQUENCE</scope>
    <source>
        <strain evidence="2">H15</strain>
        <plasmid evidence="2">unnamed3</plasmid>
    </source>
</reference>
<organism evidence="2">
    <name type="scientific">Alloyangia sp. H15</name>
    <dbReference type="NCBI Taxonomy" id="3029062"/>
    <lineage>
        <taxon>Bacteria</taxon>
        <taxon>Pseudomonadati</taxon>
        <taxon>Pseudomonadota</taxon>
        <taxon>Alphaproteobacteria</taxon>
        <taxon>Rhodobacterales</taxon>
        <taxon>Roseobacteraceae</taxon>
        <taxon>Alloyangia</taxon>
    </lineage>
</organism>
<evidence type="ECO:0000313" key="2">
    <source>
        <dbReference type="EMBL" id="XCC97542.1"/>
    </source>
</evidence>
<gene>
    <name evidence="2" type="ORF">PVT71_26295</name>
</gene>
<keyword evidence="2" id="KW-0614">Plasmid</keyword>
<feature type="transmembrane region" description="Helical" evidence="1">
    <location>
        <begin position="21"/>
        <end position="44"/>
    </location>
</feature>
<accession>A0AAU8ASR3</accession>
<feature type="transmembrane region" description="Helical" evidence="1">
    <location>
        <begin position="106"/>
        <end position="125"/>
    </location>
</feature>
<feature type="transmembrane region" description="Helical" evidence="1">
    <location>
        <begin position="50"/>
        <end position="71"/>
    </location>
</feature>
<keyword evidence="1" id="KW-0472">Membrane</keyword>
<dbReference type="EMBL" id="CP123388">
    <property type="protein sequence ID" value="XCC97542.1"/>
    <property type="molecule type" value="Genomic_DNA"/>
</dbReference>
<keyword evidence="1" id="KW-0812">Transmembrane</keyword>
<dbReference type="RefSeq" id="WP_353476431.1">
    <property type="nucleotide sequence ID" value="NZ_CP123388.1"/>
</dbReference>
<protein>
    <submittedName>
        <fullName evidence="2">Uncharacterized protein</fullName>
    </submittedName>
</protein>
<evidence type="ECO:0000256" key="1">
    <source>
        <dbReference type="SAM" id="Phobius"/>
    </source>
</evidence>
<geneLocation type="plasmid" evidence="2">
    <name>unnamed3</name>
</geneLocation>
<sequence length="137" mass="13992">MSLFRERIAVAMASGARDAALLAVLCVLLLTAWVCLVLGLVALLRPALGLGWALLALCAALLVTGLAILAILRARRDRRPPPLPAAQAALPLAALVLPRVGGRTGLRLGLGVLAAGLVAVAVMLPPSRRDGGSGRSL</sequence>
<keyword evidence="1" id="KW-1133">Transmembrane helix</keyword>
<name>A0AAU8ASR3_9RHOB</name>
<proteinExistence type="predicted"/>
<dbReference type="AlphaFoldDB" id="A0AAU8ASR3"/>